<dbReference type="OrthoDB" id="16851at2759"/>
<comment type="caution">
    <text evidence="1">The sequence shown here is derived from an EMBL/GenBank/DDBJ whole genome shotgun (WGS) entry which is preliminary data.</text>
</comment>
<dbReference type="EMBL" id="CAJVPY010000366">
    <property type="protein sequence ID" value="CAG8468443.1"/>
    <property type="molecule type" value="Genomic_DNA"/>
</dbReference>
<accession>A0A9N8VW49</accession>
<gene>
    <name evidence="1" type="ORF">DERYTH_LOCUS1339</name>
</gene>
<reference evidence="1" key="1">
    <citation type="submission" date="2021-06" db="EMBL/GenBank/DDBJ databases">
        <authorList>
            <person name="Kallberg Y."/>
            <person name="Tangrot J."/>
            <person name="Rosling A."/>
        </authorList>
    </citation>
    <scope>NUCLEOTIDE SEQUENCE</scope>
    <source>
        <strain evidence="1">MA453B</strain>
    </source>
</reference>
<sequence>MDEDSSINVDPILSVLTIPKIPNDGFDSHTYYYDLAKNIANFLLRSTRLHLPPKHTFTILEIEFYLRDEINDHFDPFSHGHEHQLTCGEWYFHHVGRLGYRGGSRKGIDITFGSKSRNIYGGILIRAIKDDKTNQVIEGPSLVVDKILELCGVDQEGGIRRLVETEWKGKSGISKSMENSNGLVYIEKIDDANANSNDTEIIGKKRRKNANIVTYFPQILSKRVKKDYQEDSTVSQSTSELTLYSSPRVGLTLSNTQPSPSCRLRYLLKPYRFFLFPHLLNKGKMQIVIGLYDQFKDIDRVSEVSNISRSTVERCIKEMTSGMNNGNINDFIGKKGRGANGNDYCRMVGVVKKWEMETRNKSERDSSLNKVT</sequence>
<keyword evidence="2" id="KW-1185">Reference proteome</keyword>
<dbReference type="AlphaFoldDB" id="A0A9N8VW49"/>
<evidence type="ECO:0000313" key="2">
    <source>
        <dbReference type="Proteomes" id="UP000789405"/>
    </source>
</evidence>
<dbReference type="Proteomes" id="UP000789405">
    <property type="component" value="Unassembled WGS sequence"/>
</dbReference>
<proteinExistence type="predicted"/>
<protein>
    <submittedName>
        <fullName evidence="1">13646_t:CDS:1</fullName>
    </submittedName>
</protein>
<organism evidence="1 2">
    <name type="scientific">Dentiscutata erythropus</name>
    <dbReference type="NCBI Taxonomy" id="1348616"/>
    <lineage>
        <taxon>Eukaryota</taxon>
        <taxon>Fungi</taxon>
        <taxon>Fungi incertae sedis</taxon>
        <taxon>Mucoromycota</taxon>
        <taxon>Glomeromycotina</taxon>
        <taxon>Glomeromycetes</taxon>
        <taxon>Diversisporales</taxon>
        <taxon>Gigasporaceae</taxon>
        <taxon>Dentiscutata</taxon>
    </lineage>
</organism>
<evidence type="ECO:0000313" key="1">
    <source>
        <dbReference type="EMBL" id="CAG8468443.1"/>
    </source>
</evidence>
<name>A0A9N8VW49_9GLOM</name>